<comment type="caution">
    <text evidence="1">The sequence shown here is derived from an EMBL/GenBank/DDBJ whole genome shotgun (WGS) entry which is preliminary data.</text>
</comment>
<reference evidence="2" key="1">
    <citation type="submission" date="2018-04" db="EMBL/GenBank/DDBJ databases">
        <authorList>
            <person name="Cornet L."/>
        </authorList>
    </citation>
    <scope>NUCLEOTIDE SEQUENCE [LARGE SCALE GENOMIC DNA]</scope>
</reference>
<dbReference type="AlphaFoldDB" id="A0A2W4XG81"/>
<protein>
    <submittedName>
        <fullName evidence="1">Uncharacterized protein</fullName>
    </submittedName>
</protein>
<accession>A0A2W4XG81</accession>
<proteinExistence type="predicted"/>
<reference evidence="1 2" key="2">
    <citation type="submission" date="2018-06" db="EMBL/GenBank/DDBJ databases">
        <title>Metagenomic assembly of (sub)arctic Cyanobacteria and their associated microbiome from non-axenic cultures.</title>
        <authorList>
            <person name="Baurain D."/>
        </authorList>
    </citation>
    <scope>NUCLEOTIDE SEQUENCE [LARGE SCALE GENOMIC DNA]</scope>
    <source>
        <strain evidence="1">ULC027bin1</strain>
    </source>
</reference>
<name>A0A2W4XG81_9CYAN</name>
<dbReference type="EMBL" id="QBMP01000075">
    <property type="protein sequence ID" value="PZO56320.1"/>
    <property type="molecule type" value="Genomic_DNA"/>
</dbReference>
<gene>
    <name evidence="1" type="ORF">DCF15_09100</name>
</gene>
<dbReference type="Proteomes" id="UP000249794">
    <property type="component" value="Unassembled WGS sequence"/>
</dbReference>
<sequence>MGNPIDQSLDQLSSLESDRAEATLSDLPAEAQAELLQAVLAEDIYPWIKSGSAHETTLDQEAPIEAAAQVLEISDAEAAQGWQKLSAHLGAMFATHDLQASGLQQSELQQKFADRLPSAVIAHIAKKAQQVTHLAQGAGTNMTDQMIACVQDLLMHMAEADLQVIARPRLWRCAAAAVMSL</sequence>
<evidence type="ECO:0000313" key="1">
    <source>
        <dbReference type="EMBL" id="PZO56320.1"/>
    </source>
</evidence>
<evidence type="ECO:0000313" key="2">
    <source>
        <dbReference type="Proteomes" id="UP000249794"/>
    </source>
</evidence>
<organism evidence="1 2">
    <name type="scientific">Phormidesmis priestleyi</name>
    <dbReference type="NCBI Taxonomy" id="268141"/>
    <lineage>
        <taxon>Bacteria</taxon>
        <taxon>Bacillati</taxon>
        <taxon>Cyanobacteriota</taxon>
        <taxon>Cyanophyceae</taxon>
        <taxon>Leptolyngbyales</taxon>
        <taxon>Leptolyngbyaceae</taxon>
        <taxon>Phormidesmis</taxon>
    </lineage>
</organism>